<evidence type="ECO:0000259" key="1">
    <source>
        <dbReference type="Pfam" id="PF00561"/>
    </source>
</evidence>
<dbReference type="PRINTS" id="PR00111">
    <property type="entry name" value="ABHYDROLASE"/>
</dbReference>
<reference evidence="2 3" key="1">
    <citation type="submission" date="2021-08" db="EMBL/GenBank/DDBJ databases">
        <title>Caldovatus sediminis gen. nov., sp. nov., a moderately thermophilic bacterium isolated from a hot spring.</title>
        <authorList>
            <person name="Hu C.-J."/>
            <person name="Li W.-J."/>
            <person name="Xian W.-D."/>
        </authorList>
    </citation>
    <scope>NUCLEOTIDE SEQUENCE [LARGE SCALE GENOMIC DNA]</scope>
    <source>
        <strain evidence="2 3">SYSU G05006</strain>
    </source>
</reference>
<dbReference type="InterPro" id="IPR000073">
    <property type="entry name" value="AB_hydrolase_1"/>
</dbReference>
<dbReference type="InterPro" id="IPR029058">
    <property type="entry name" value="AB_hydrolase_fold"/>
</dbReference>
<accession>A0ABS7EXI4</accession>
<sequence length="265" mass="28803">MTETWVQAKGARLYARADGREDAPAILLCNSLASDHTMWDAQVPLLSARYRVLRYDRRGHGRSEAPEGPYSLPMLVADALAVLDRFGVRRAAFMGLSLGGMTGIGLCLAHPERVERLVCCDCRADAPEPFRASWDERIATVRAGGMQAVLQPTIERWLRPAFREADPAAVRRVEAMILGTPVAGYEGCARAIQGLDYFKDLGRMRVPTLYVTGEFDAGAPPEVMRAMAEATPGGRLAVVPGSHHLPNIDNEAGFAAAIGEFLGLR</sequence>
<dbReference type="PANTHER" id="PTHR43433">
    <property type="entry name" value="HYDROLASE, ALPHA/BETA FOLD FAMILY PROTEIN"/>
    <property type="match status" value="1"/>
</dbReference>
<gene>
    <name evidence="2" type="ORF">K1J50_00600</name>
</gene>
<protein>
    <submittedName>
        <fullName evidence="2">Alpha/beta fold hydrolase</fullName>
    </submittedName>
</protein>
<name>A0ABS7EXI4_9PROT</name>
<dbReference type="Proteomes" id="UP001519924">
    <property type="component" value="Unassembled WGS sequence"/>
</dbReference>
<dbReference type="Gene3D" id="3.40.50.1820">
    <property type="entry name" value="alpha/beta hydrolase"/>
    <property type="match status" value="1"/>
</dbReference>
<dbReference type="SUPFAM" id="SSF53474">
    <property type="entry name" value="alpha/beta-Hydrolases"/>
    <property type="match status" value="1"/>
</dbReference>
<dbReference type="GO" id="GO:0016787">
    <property type="term" value="F:hydrolase activity"/>
    <property type="evidence" value="ECO:0007669"/>
    <property type="project" value="UniProtKB-KW"/>
</dbReference>
<dbReference type="EMBL" id="JAHZUY010000001">
    <property type="protein sequence ID" value="MBW8267983.1"/>
    <property type="molecule type" value="Genomic_DNA"/>
</dbReference>
<evidence type="ECO:0000313" key="3">
    <source>
        <dbReference type="Proteomes" id="UP001519924"/>
    </source>
</evidence>
<feature type="domain" description="AB hydrolase-1" evidence="1">
    <location>
        <begin position="24"/>
        <end position="250"/>
    </location>
</feature>
<keyword evidence="3" id="KW-1185">Reference proteome</keyword>
<evidence type="ECO:0000313" key="2">
    <source>
        <dbReference type="EMBL" id="MBW8267983.1"/>
    </source>
</evidence>
<dbReference type="InterPro" id="IPR050471">
    <property type="entry name" value="AB_hydrolase"/>
</dbReference>
<proteinExistence type="predicted"/>
<dbReference type="RefSeq" id="WP_220115490.1">
    <property type="nucleotide sequence ID" value="NZ_JAHZUY010000001.1"/>
</dbReference>
<keyword evidence="2" id="KW-0378">Hydrolase</keyword>
<organism evidence="2 3">
    <name type="scientific">Caldovatus aquaticus</name>
    <dbReference type="NCBI Taxonomy" id="2865671"/>
    <lineage>
        <taxon>Bacteria</taxon>
        <taxon>Pseudomonadati</taxon>
        <taxon>Pseudomonadota</taxon>
        <taxon>Alphaproteobacteria</taxon>
        <taxon>Acetobacterales</taxon>
        <taxon>Roseomonadaceae</taxon>
        <taxon>Caldovatus</taxon>
    </lineage>
</organism>
<dbReference type="Pfam" id="PF00561">
    <property type="entry name" value="Abhydrolase_1"/>
    <property type="match status" value="1"/>
</dbReference>
<dbReference type="PANTHER" id="PTHR43433:SF5">
    <property type="entry name" value="AB HYDROLASE-1 DOMAIN-CONTAINING PROTEIN"/>
    <property type="match status" value="1"/>
</dbReference>
<comment type="caution">
    <text evidence="2">The sequence shown here is derived from an EMBL/GenBank/DDBJ whole genome shotgun (WGS) entry which is preliminary data.</text>
</comment>